<gene>
    <name evidence="1" type="ORF">CGI_10012667</name>
</gene>
<reference evidence="1" key="1">
    <citation type="journal article" date="2012" name="Nature">
        <title>The oyster genome reveals stress adaptation and complexity of shell formation.</title>
        <authorList>
            <person name="Zhang G."/>
            <person name="Fang X."/>
            <person name="Guo X."/>
            <person name="Li L."/>
            <person name="Luo R."/>
            <person name="Xu F."/>
            <person name="Yang P."/>
            <person name="Zhang L."/>
            <person name="Wang X."/>
            <person name="Qi H."/>
            <person name="Xiong Z."/>
            <person name="Que H."/>
            <person name="Xie Y."/>
            <person name="Holland P.W."/>
            <person name="Paps J."/>
            <person name="Zhu Y."/>
            <person name="Wu F."/>
            <person name="Chen Y."/>
            <person name="Wang J."/>
            <person name="Peng C."/>
            <person name="Meng J."/>
            <person name="Yang L."/>
            <person name="Liu J."/>
            <person name="Wen B."/>
            <person name="Zhang N."/>
            <person name="Huang Z."/>
            <person name="Zhu Q."/>
            <person name="Feng Y."/>
            <person name="Mount A."/>
            <person name="Hedgecock D."/>
            <person name="Xu Z."/>
            <person name="Liu Y."/>
            <person name="Domazet-Loso T."/>
            <person name="Du Y."/>
            <person name="Sun X."/>
            <person name="Zhang S."/>
            <person name="Liu B."/>
            <person name="Cheng P."/>
            <person name="Jiang X."/>
            <person name="Li J."/>
            <person name="Fan D."/>
            <person name="Wang W."/>
            <person name="Fu W."/>
            <person name="Wang T."/>
            <person name="Wang B."/>
            <person name="Zhang J."/>
            <person name="Peng Z."/>
            <person name="Li Y."/>
            <person name="Li N."/>
            <person name="Wang J."/>
            <person name="Chen M."/>
            <person name="He Y."/>
            <person name="Tan F."/>
            <person name="Song X."/>
            <person name="Zheng Q."/>
            <person name="Huang R."/>
            <person name="Yang H."/>
            <person name="Du X."/>
            <person name="Chen L."/>
            <person name="Yang M."/>
            <person name="Gaffney P.M."/>
            <person name="Wang S."/>
            <person name="Luo L."/>
            <person name="She Z."/>
            <person name="Ming Y."/>
            <person name="Huang W."/>
            <person name="Zhang S."/>
            <person name="Huang B."/>
            <person name="Zhang Y."/>
            <person name="Qu T."/>
            <person name="Ni P."/>
            <person name="Miao G."/>
            <person name="Wang J."/>
            <person name="Wang Q."/>
            <person name="Steinberg C.E."/>
            <person name="Wang H."/>
            <person name="Li N."/>
            <person name="Qian L."/>
            <person name="Zhang G."/>
            <person name="Li Y."/>
            <person name="Yang H."/>
            <person name="Liu X."/>
            <person name="Wang J."/>
            <person name="Yin Y."/>
            <person name="Wang J."/>
        </authorList>
    </citation>
    <scope>NUCLEOTIDE SEQUENCE [LARGE SCALE GENOMIC DNA]</scope>
    <source>
        <strain evidence="1">05x7-T-G4-1.051#20</strain>
    </source>
</reference>
<name>K1R944_MAGGI</name>
<sequence>MDPKEVKSALKNARECIKNKDYKEALRHCKGVLAQDKSNYNAFVFVGVAADGLEQADQAVKAYRRATEVDPEQPLAWQGLSGFYEKHPSSENDKELLQVYKKLRGLCEKDSDKKIEITKKLVHLHIKLGEVVEGVDLYIKLLSEVSDDSIKCSLQTELLSLLSRLPSLTQDQEQLLVDMVESVLKMDSPLEEGVVGLYLDVIIKKNDASRLEKCCQLVCKKYPSMKYPLEVNILLYMDKALGSESLLPIMEAALSDLMTRLAELDSASQILTAAQGFQSLCNKELILARDSFLKVLPDLETTVCVQYYLSFTFYLLHKLTDAESTVKQCVLTLGKKTRRLTVASGPVSRAISVLQARILLRTGTPSSLQTALTLTQELCTEMSSPTVLSLQGHILLKLNRVEETEEIIGKLDDGENRMALEGHVKFYQAEFTKSAVIFCELMKKVSTSSEYHLMYAKSLWYDKNSLSNNLQTCYTALLKSAKLDPYSSEPFEYLGRFYTEIQKDKGKGKRCYQKAFDLDRNNDKAGEALCDLMTELGEEEDAYQLLLSVTSSASAGCCKWAWLRLGLHQVKHDTISVAISSFQSALRADPKDPHVFECLAEAYYKRGSYTAALKAFIKASELNPKSLYSLFMIACIKQTLRVLSEAVDNYKHILEGSPNYVPALKGLGETYVLQAKHHLSQGFNGRAKLNCQDALQCLTRAVCHRPDLSCLWKLMGDSCTIIHPLPTKNFSFVVPENLYKSKDSENSCELNLQQTLQLGARCYGRALKLLPECAQLWHDLGFNLYQQSLHSEDENAVGVAEKSAEALKKGLSLEPANHQIWNTLGLNVVAWTNLATLYLEKGNMQLAHEAFKKAQSLDPNYVSCWIGQAMIAETVGDDDAMDLFRHTTELSPHVEGSMGYAHWVCTLLKDKAKHSTEMYRYAIHQMAAIPAASDALARYLDLVKTNPCAYNMYGLLMEQQELYRSAKTAFIRSINLLEPSDILLNHVKLNLARVLCKLGDYSGAVTLYTKFGELDSLQDLCHMGLAFYKSQQYTESYQAYDKALEVSTNDTDSSQIHAALGMVAYKFGDIDGAKASLFQSSQLQPASRHGLEALCALGLKCRDVTLTHAVLQELVGTEMDNSGIYFTVLQHGLLEENWELAKSFLEKCIHWFPDKDTLWRLLSRLQLRHHHGNKPSTAAVCMQAAMSLEPKCQELMTEVAMGQLLDGKHVSKDTKNNALLSAQRALLINPGKLGNWCSLVSSVHCQSELEAESERVQALHKIETRYLTWLMSAEELSEDLRTWCLKQLTAAQILSGERTLGSLSGELKEYIANLLQDKSLQSSDVQHVFSLYKTLLNDGGNDEVTKTFSRLTDDLIKKTSSPDPLIMLMRAIILMKTNPKLAKHRLVDVLVAIRSERPQPLLLSSVSRRCLLSILRESPDKDAELIQLILTEAENDGDDETVNFYQQFIKDA</sequence>
<dbReference type="HOGENOM" id="CLU_003788_1_0_1"/>
<dbReference type="FunCoup" id="K1R944">
    <property type="interactions" value="757"/>
</dbReference>
<dbReference type="SUPFAM" id="SSF48452">
    <property type="entry name" value="TPR-like"/>
    <property type="match status" value="5"/>
</dbReference>
<dbReference type="InterPro" id="IPR039226">
    <property type="entry name" value="Ski3/TTC37"/>
</dbReference>
<dbReference type="PANTHER" id="PTHR15704">
    <property type="entry name" value="SUPERKILLER 3 PROTEIN-RELATED"/>
    <property type="match status" value="1"/>
</dbReference>
<dbReference type="EMBL" id="JH815963">
    <property type="protein sequence ID" value="EKC30496.1"/>
    <property type="molecule type" value="Genomic_DNA"/>
</dbReference>
<dbReference type="InterPro" id="IPR011990">
    <property type="entry name" value="TPR-like_helical_dom_sf"/>
</dbReference>
<evidence type="ECO:0000313" key="1">
    <source>
        <dbReference type="EMBL" id="EKC30496.1"/>
    </source>
</evidence>
<protein>
    <submittedName>
        <fullName evidence="1">Tetratricopeptide repeat protein 37</fullName>
    </submittedName>
</protein>
<dbReference type="PROSITE" id="PS50005">
    <property type="entry name" value="TPR"/>
    <property type="match status" value="5"/>
</dbReference>
<dbReference type="InParanoid" id="K1R944"/>
<dbReference type="GO" id="GO:0055087">
    <property type="term" value="C:Ski complex"/>
    <property type="evidence" value="ECO:0007669"/>
    <property type="project" value="InterPro"/>
</dbReference>
<dbReference type="Pfam" id="PF13181">
    <property type="entry name" value="TPR_8"/>
    <property type="match status" value="1"/>
</dbReference>
<organism evidence="1">
    <name type="scientific">Magallana gigas</name>
    <name type="common">Pacific oyster</name>
    <name type="synonym">Crassostrea gigas</name>
    <dbReference type="NCBI Taxonomy" id="29159"/>
    <lineage>
        <taxon>Eukaryota</taxon>
        <taxon>Metazoa</taxon>
        <taxon>Spiralia</taxon>
        <taxon>Lophotrochozoa</taxon>
        <taxon>Mollusca</taxon>
        <taxon>Bivalvia</taxon>
        <taxon>Autobranchia</taxon>
        <taxon>Pteriomorphia</taxon>
        <taxon>Ostreida</taxon>
        <taxon>Ostreoidea</taxon>
        <taxon>Ostreidae</taxon>
        <taxon>Magallana</taxon>
    </lineage>
</organism>
<dbReference type="PROSITE" id="PS50293">
    <property type="entry name" value="TPR_REGION"/>
    <property type="match status" value="1"/>
</dbReference>
<dbReference type="GO" id="GO:0006401">
    <property type="term" value="P:RNA catabolic process"/>
    <property type="evidence" value="ECO:0007669"/>
    <property type="project" value="InterPro"/>
</dbReference>
<dbReference type="GO" id="GO:0006396">
    <property type="term" value="P:RNA processing"/>
    <property type="evidence" value="ECO:0007669"/>
    <property type="project" value="InterPro"/>
</dbReference>
<proteinExistence type="predicted"/>
<dbReference type="InterPro" id="IPR003107">
    <property type="entry name" value="HAT"/>
</dbReference>
<dbReference type="SMART" id="SM00028">
    <property type="entry name" value="TPR"/>
    <property type="match status" value="8"/>
</dbReference>
<dbReference type="Pfam" id="PF00515">
    <property type="entry name" value="TPR_1"/>
    <property type="match status" value="1"/>
</dbReference>
<dbReference type="InterPro" id="IPR019734">
    <property type="entry name" value="TPR_rpt"/>
</dbReference>
<dbReference type="PANTHER" id="PTHR15704:SF7">
    <property type="entry name" value="SUPERKILLER COMPLEX PROTEIN 3"/>
    <property type="match status" value="1"/>
</dbReference>
<dbReference type="SMART" id="SM00386">
    <property type="entry name" value="HAT"/>
    <property type="match status" value="4"/>
</dbReference>
<accession>K1R944</accession>
<dbReference type="Pfam" id="PF13432">
    <property type="entry name" value="TPR_16"/>
    <property type="match status" value="1"/>
</dbReference>
<dbReference type="Gene3D" id="1.25.40.10">
    <property type="entry name" value="Tetratricopeptide repeat domain"/>
    <property type="match status" value="5"/>
</dbReference>